<dbReference type="PANTHER" id="PTHR14344">
    <property type="entry name" value="WD REPEAT PROTEIN"/>
    <property type="match status" value="1"/>
</dbReference>
<evidence type="ECO:0000256" key="4">
    <source>
        <dbReference type="ARBA" id="ARBA00022694"/>
    </source>
</evidence>
<dbReference type="InterPro" id="IPR011047">
    <property type="entry name" value="Quinoprotein_ADH-like_sf"/>
</dbReference>
<comment type="subcellular location">
    <subcellularLocation>
        <location evidence="1">Cytoplasm</location>
    </subcellularLocation>
</comment>
<evidence type="ECO:0000313" key="9">
    <source>
        <dbReference type="Proteomes" id="UP000694867"/>
    </source>
</evidence>
<feature type="repeat" description="WD" evidence="8">
    <location>
        <begin position="188"/>
        <end position="229"/>
    </location>
</feature>
<dbReference type="AlphaFoldDB" id="A0AAJ6VY24"/>
<dbReference type="Gene3D" id="2.130.10.10">
    <property type="entry name" value="YVTN repeat-like/Quinoprotein amine dehydrogenase"/>
    <property type="match status" value="3"/>
</dbReference>
<protein>
    <recommendedName>
        <fullName evidence="7">tRNA (34-2'-O)-methyltransferase regulator WDR6</fullName>
    </recommendedName>
</protein>
<dbReference type="InterPro" id="IPR001680">
    <property type="entry name" value="WD40_rpt"/>
</dbReference>
<name>A0AAJ6VY24_9ACAR</name>
<gene>
    <name evidence="10" type="primary">LOC100901497</name>
</gene>
<dbReference type="KEGG" id="goe:100901497"/>
<evidence type="ECO:0000256" key="3">
    <source>
        <dbReference type="ARBA" id="ARBA00022574"/>
    </source>
</evidence>
<organism evidence="9 10">
    <name type="scientific">Galendromus occidentalis</name>
    <name type="common">western predatory mite</name>
    <dbReference type="NCBI Taxonomy" id="34638"/>
    <lineage>
        <taxon>Eukaryota</taxon>
        <taxon>Metazoa</taxon>
        <taxon>Ecdysozoa</taxon>
        <taxon>Arthropoda</taxon>
        <taxon>Chelicerata</taxon>
        <taxon>Arachnida</taxon>
        <taxon>Acari</taxon>
        <taxon>Parasitiformes</taxon>
        <taxon>Mesostigmata</taxon>
        <taxon>Gamasina</taxon>
        <taxon>Phytoseioidea</taxon>
        <taxon>Phytoseiidae</taxon>
        <taxon>Typhlodrominae</taxon>
        <taxon>Galendromus</taxon>
    </lineage>
</organism>
<sequence length="1036" mass="115293">MESSPSEVEPVSSVATLAPVNFIHHINNYFLVCEGSSLSVYKDRTLDCVVSRQILHSQNVHGIRSCAKSSEEGDLICYGSRFLQRIELVSEGNSIADVQTKGPSICVGDWIWDLKVFNDCEVVLVSHNRLIFLENGTVKGSTDCAIPCLLYSGTIVADESDEILVAAGTVFNEVLLWSGRTGEVWHRLKGHDGVIFSIVISIEENLLISTSDDRSARIYKFENSDFSRPKTIAQATVTEIAACYGHSSRVWKAVFWGRANFVTVGEDGNLCIWRVSDGSLLARKQMPFKSSIASIYIHEDLAYIGGAHGCFAAINIDELNVENRSKRAIVTLPYLGACGVIKNVTIDRGLLISSDSEGNYALHCMDSRSNDKWNSKFVLPECRGYNVLGHSEGHVFTGCKLGIVVSFALSDTEFVVWDTQQIHSGMIFSVVPFVCHKTDQLYVLTSGLSGSMCCTRFCERDKSLIKIKSLALPIAQQRWATCAILFTMTQIVVGDRQGNVLLYSISSVANTTQPLSILTHLHGSNGTTDLQLVQDRILSCGRNGCMYQLDVQKNRLVILRKLWLHSPMSWVAKYLFFEERLMVAGFIADEFVVCDPETDYVLWSITAKGCAHKPWDCGIHRDRLYFATANRIDGGVSYEQIDIRKKLAKIAKLPLHRKKINCVQTLWSEPDRTVIVTGGEDNLAIISEVKGNRIRPVIRLYEHISSIKAVDIVEICSDDRLLVTCGGRAQLNVWWIASDLSVKVMDQHFIWNPDRSSNKPWKNSYRRKLEALTRYMAVGLKRIEKSIPPRFHITTACSDGVIRLFDYVLDGKLEILKVITPNEFCHQQSFWLSRMETFSGCPDPPENGLIVNAATNGELTCYDASSSPECLAQATRVHQSGVNAVALRGRHIATGGDDNALVITELRTVPTLPTPVGTADEPESGLRFKFEIKATMEKAHSAQITSVQWWTDKILMTVAIDQRVSWWTFDENSTLSSCARSVMVCIADVSGATILGNNDILIVGQGVEIIRPGKAEERIDWIYFGLAMRLILAAVR</sequence>
<evidence type="ECO:0000256" key="7">
    <source>
        <dbReference type="ARBA" id="ARBA00040154"/>
    </source>
</evidence>
<dbReference type="SMART" id="SM00320">
    <property type="entry name" value="WD40"/>
    <property type="match status" value="7"/>
</dbReference>
<keyword evidence="5" id="KW-0677">Repeat</keyword>
<dbReference type="PROSITE" id="PS50082">
    <property type="entry name" value="WD_REPEATS_2"/>
    <property type="match status" value="1"/>
</dbReference>
<dbReference type="InterPro" id="IPR015943">
    <property type="entry name" value="WD40/YVTN_repeat-like_dom_sf"/>
</dbReference>
<keyword evidence="4" id="KW-0819">tRNA processing</keyword>
<dbReference type="RefSeq" id="XP_003744593.1">
    <property type="nucleotide sequence ID" value="XM_003744545.2"/>
</dbReference>
<comment type="similarity">
    <text evidence="6">Belongs to the WD repeat WDR6 family.</text>
</comment>
<dbReference type="InterPro" id="IPR051973">
    <property type="entry name" value="tRNA_Anticodon_Mtase-Reg"/>
</dbReference>
<evidence type="ECO:0000256" key="8">
    <source>
        <dbReference type="PROSITE-ProRule" id="PRU00221"/>
    </source>
</evidence>
<evidence type="ECO:0000313" key="10">
    <source>
        <dbReference type="RefSeq" id="XP_003744593.1"/>
    </source>
</evidence>
<dbReference type="GeneID" id="100901497"/>
<keyword evidence="2" id="KW-0963">Cytoplasm</keyword>
<evidence type="ECO:0000256" key="2">
    <source>
        <dbReference type="ARBA" id="ARBA00022490"/>
    </source>
</evidence>
<keyword evidence="3 8" id="KW-0853">WD repeat</keyword>
<dbReference type="GO" id="GO:0005737">
    <property type="term" value="C:cytoplasm"/>
    <property type="evidence" value="ECO:0007669"/>
    <property type="project" value="UniProtKB-SubCell"/>
</dbReference>
<evidence type="ECO:0000256" key="1">
    <source>
        <dbReference type="ARBA" id="ARBA00004496"/>
    </source>
</evidence>
<proteinExistence type="inferred from homology"/>
<dbReference type="PANTHER" id="PTHR14344:SF3">
    <property type="entry name" value="WD REPEAT-CONTAINING PROTEIN 6"/>
    <property type="match status" value="1"/>
</dbReference>
<reference evidence="10" key="1">
    <citation type="submission" date="2025-08" db="UniProtKB">
        <authorList>
            <consortium name="RefSeq"/>
        </authorList>
    </citation>
    <scope>IDENTIFICATION</scope>
</reference>
<keyword evidence="9" id="KW-1185">Reference proteome</keyword>
<dbReference type="Proteomes" id="UP000694867">
    <property type="component" value="Unplaced"/>
</dbReference>
<dbReference type="Pfam" id="PF00400">
    <property type="entry name" value="WD40"/>
    <property type="match status" value="1"/>
</dbReference>
<evidence type="ECO:0000256" key="6">
    <source>
        <dbReference type="ARBA" id="ARBA00038255"/>
    </source>
</evidence>
<accession>A0AAJ6VY24</accession>
<dbReference type="SUPFAM" id="SSF50998">
    <property type="entry name" value="Quinoprotein alcohol dehydrogenase-like"/>
    <property type="match status" value="2"/>
</dbReference>
<dbReference type="GO" id="GO:0030488">
    <property type="term" value="P:tRNA methylation"/>
    <property type="evidence" value="ECO:0007669"/>
    <property type="project" value="TreeGrafter"/>
</dbReference>
<evidence type="ECO:0000256" key="5">
    <source>
        <dbReference type="ARBA" id="ARBA00022737"/>
    </source>
</evidence>